<name>A0ABP4TNY8_9MICO</name>
<evidence type="ECO:0000256" key="13">
    <source>
        <dbReference type="ARBA" id="ARBA00034808"/>
    </source>
</evidence>
<dbReference type="EC" id="5.6.2.4" evidence="13"/>
<dbReference type="CDD" id="cd17932">
    <property type="entry name" value="DEXQc_UvrD"/>
    <property type="match status" value="1"/>
</dbReference>
<dbReference type="InterPro" id="IPR014017">
    <property type="entry name" value="DNA_helicase_UvrD-like_C"/>
</dbReference>
<evidence type="ECO:0000256" key="3">
    <source>
        <dbReference type="ARBA" id="ARBA00022741"/>
    </source>
</evidence>
<dbReference type="InterPro" id="IPR011335">
    <property type="entry name" value="Restrct_endonuc-II-like"/>
</dbReference>
<keyword evidence="3 15" id="KW-0547">Nucleotide-binding</keyword>
<keyword evidence="8 15" id="KW-0067">ATP-binding</keyword>
<feature type="domain" description="UvrD-like helicase ATP-binding" evidence="17">
    <location>
        <begin position="24"/>
        <end position="359"/>
    </location>
</feature>
<dbReference type="RefSeq" id="WP_344068615.1">
    <property type="nucleotide sequence ID" value="NZ_BAAAPL010000001.1"/>
</dbReference>
<dbReference type="SUPFAM" id="SSF52980">
    <property type="entry name" value="Restriction endonuclease-like"/>
    <property type="match status" value="1"/>
</dbReference>
<dbReference type="Pfam" id="PF00580">
    <property type="entry name" value="UvrD-helicase"/>
    <property type="match status" value="1"/>
</dbReference>
<evidence type="ECO:0000256" key="10">
    <source>
        <dbReference type="ARBA" id="ARBA00023204"/>
    </source>
</evidence>
<keyword evidence="5 15" id="KW-0378">Hydrolase</keyword>
<evidence type="ECO:0000256" key="7">
    <source>
        <dbReference type="ARBA" id="ARBA00022839"/>
    </source>
</evidence>
<dbReference type="Gene3D" id="3.90.320.10">
    <property type="match status" value="1"/>
</dbReference>
<dbReference type="Pfam" id="PF13361">
    <property type="entry name" value="UvrD_C"/>
    <property type="match status" value="2"/>
</dbReference>
<dbReference type="InterPro" id="IPR000212">
    <property type="entry name" value="DNA_helicase_UvrD/REP"/>
</dbReference>
<dbReference type="Gene3D" id="3.40.50.300">
    <property type="entry name" value="P-loop containing nucleotide triphosphate hydrolases"/>
    <property type="match status" value="3"/>
</dbReference>
<feature type="binding site" evidence="15">
    <location>
        <begin position="45"/>
        <end position="52"/>
    </location>
    <ligand>
        <name>ATP</name>
        <dbReference type="ChEBI" id="CHEBI:30616"/>
    </ligand>
</feature>
<keyword evidence="4" id="KW-0227">DNA damage</keyword>
<keyword evidence="9" id="KW-0238">DNA-binding</keyword>
<comment type="catalytic activity">
    <reaction evidence="14">
        <text>ATP + H2O = ADP + phosphate + H(+)</text>
        <dbReference type="Rhea" id="RHEA:13065"/>
        <dbReference type="ChEBI" id="CHEBI:15377"/>
        <dbReference type="ChEBI" id="CHEBI:15378"/>
        <dbReference type="ChEBI" id="CHEBI:30616"/>
        <dbReference type="ChEBI" id="CHEBI:43474"/>
        <dbReference type="ChEBI" id="CHEBI:456216"/>
        <dbReference type="EC" id="5.6.2.4"/>
    </reaction>
</comment>
<keyword evidence="11" id="KW-0413">Isomerase</keyword>
<evidence type="ECO:0000256" key="15">
    <source>
        <dbReference type="PROSITE-ProRule" id="PRU00560"/>
    </source>
</evidence>
<evidence type="ECO:0000313" key="20">
    <source>
        <dbReference type="Proteomes" id="UP001501690"/>
    </source>
</evidence>
<evidence type="ECO:0000256" key="11">
    <source>
        <dbReference type="ARBA" id="ARBA00023235"/>
    </source>
</evidence>
<dbReference type="InterPro" id="IPR011604">
    <property type="entry name" value="PDDEXK-like_dom_sf"/>
</dbReference>
<dbReference type="Gene3D" id="1.10.10.160">
    <property type="match status" value="1"/>
</dbReference>
<evidence type="ECO:0000256" key="9">
    <source>
        <dbReference type="ARBA" id="ARBA00023125"/>
    </source>
</evidence>
<keyword evidence="6 15" id="KW-0347">Helicase</keyword>
<dbReference type="InterPro" id="IPR013986">
    <property type="entry name" value="DExx_box_DNA_helicase_dom_sf"/>
</dbReference>
<dbReference type="PROSITE" id="PS51198">
    <property type="entry name" value="UVRD_HELICASE_ATP_BIND"/>
    <property type="match status" value="1"/>
</dbReference>
<evidence type="ECO:0000313" key="19">
    <source>
        <dbReference type="EMBL" id="GAA1690522.1"/>
    </source>
</evidence>
<dbReference type="InterPro" id="IPR027417">
    <property type="entry name" value="P-loop_NTPase"/>
</dbReference>
<comment type="caution">
    <text evidence="19">The sequence shown here is derived from an EMBL/GenBank/DDBJ whole genome shotgun (WGS) entry which is preliminary data.</text>
</comment>
<comment type="similarity">
    <text evidence="1">Belongs to the helicase family. UvrD subfamily.</text>
</comment>
<evidence type="ECO:0000256" key="16">
    <source>
        <dbReference type="SAM" id="MobiDB-lite"/>
    </source>
</evidence>
<keyword evidence="20" id="KW-1185">Reference proteome</keyword>
<keyword evidence="2" id="KW-0540">Nuclease</keyword>
<dbReference type="PROSITE" id="PS51217">
    <property type="entry name" value="UVRD_HELICASE_CTER"/>
    <property type="match status" value="1"/>
</dbReference>
<dbReference type="PANTHER" id="PTHR11070:SF55">
    <property type="entry name" value="DNA 3'-5' HELICASE"/>
    <property type="match status" value="1"/>
</dbReference>
<feature type="compositionally biased region" description="Low complexity" evidence="16">
    <location>
        <begin position="1087"/>
        <end position="1098"/>
    </location>
</feature>
<keyword evidence="7" id="KW-0269">Exonuclease</keyword>
<accession>A0ABP4TNY8</accession>
<dbReference type="Pfam" id="PF12705">
    <property type="entry name" value="PDDEXK_1"/>
    <property type="match status" value="1"/>
</dbReference>
<sequence length="1107" mass="120239">MSENDAPPQMLFSARRIAQILELPEPTLDQQRVIEAPLGPTLVVAGAGSGKTETMAGRVVWLVANRIVRRDEILGLTFTRKAAGELSERIDRRLSRIDQLAREGRIGELSADAAGEDALLRPRVSTYNAFADAIVREHGARIGTDPDAALLSTSASWLLARRVVVASQDARLSAREDRFGTIVDALQRLAGEFLDHGADGDAVAQFGNVWASAIAPACNRALAQPGAIERFHTAMTALPILADLVDQYRSAKAAAGAVDFADQVAGALAIVAGAPEVVDELRRHYRVVLLDEYQDTSVQQSRLLSTLFADSAVMAVGDPHQSIYGWRGASAANLVSFARAFSPSGRCAHFALMTSWRNDAAVLDAANAVIGAQHVEGIAIPPLQARPSAGAGRVRQRFAATIEDEAIEVADFFAQVRGRHRGEAPHSGAILFRAKRHMTVFADALAARGIPHRILGLGGLLSTPEVVDVVAALRVLSDPSQGSSLIRLLVGPRFGVGLGDLAALRGLAARLPRVDAAFGELPEAVQERVRASVGPEEQLSLVDALDVLARLRPGSPFTRHFSVEGLDRLGEAAGVFHRLRAVTAGSIPDVIRAIERELRLDIELAANESRGPARTSTAQLRSFLDEIQTFLAADERGTLASLLAWLDHAEETDELMPRTEPPEPGVVQLLTIHGSKGLEWDAVAVVRMVGDELPKRPRSTQGWLGYGSLPYAFRGDRDALPVLDWSPDRDPVRKDLSAAVSDFASQMKHHLESEERRLAYVAVTRARNELLLTGSRWGGQRKPRDPSPYLVEIVDALGLPAISVPDDEDNPYEGREGVPVEWPMAPLGGRTERVHDAARLVEEAMERDTASPLVAAPDIARLLDERSARSSRRQAEDPRRVAASRFKEFVADYARAQASVERPMPEKPYRATTLGTRFHAWVEARSGLAGSTSPLDDLLWEQDDAEVDSSPVADAEEAALAALQERFIASEWGMLSPLEVECEIDIRLPGAEGIDRLICKLDAVYRRSGRIEIVDWKTGAAPRTASERADRMLQLALYRVAYHKRSGIPLDQIDVVLYYVASDTVIRSDRVYSEEELVHLWNAARAARAGSSDSGSMSPNDESTVPS</sequence>
<dbReference type="PANTHER" id="PTHR11070">
    <property type="entry name" value="UVRD / RECB / PCRA DNA HELICASE FAMILY MEMBER"/>
    <property type="match status" value="1"/>
</dbReference>
<keyword evidence="10" id="KW-0234">DNA repair</keyword>
<dbReference type="EMBL" id="BAAAPL010000001">
    <property type="protein sequence ID" value="GAA1690522.1"/>
    <property type="molecule type" value="Genomic_DNA"/>
</dbReference>
<dbReference type="SUPFAM" id="SSF52540">
    <property type="entry name" value="P-loop containing nucleoside triphosphate hydrolases"/>
    <property type="match status" value="1"/>
</dbReference>
<evidence type="ECO:0000256" key="1">
    <source>
        <dbReference type="ARBA" id="ARBA00009922"/>
    </source>
</evidence>
<dbReference type="InterPro" id="IPR038726">
    <property type="entry name" value="PDDEXK_AddAB-type"/>
</dbReference>
<feature type="domain" description="UvrD-like helicase C-terminal" evidence="18">
    <location>
        <begin position="360"/>
        <end position="677"/>
    </location>
</feature>
<dbReference type="InterPro" id="IPR014016">
    <property type="entry name" value="UvrD-like_ATP-bd"/>
</dbReference>
<organism evidence="19 20">
    <name type="scientific">Microbacterium sediminicola</name>
    <dbReference type="NCBI Taxonomy" id="415210"/>
    <lineage>
        <taxon>Bacteria</taxon>
        <taxon>Bacillati</taxon>
        <taxon>Actinomycetota</taxon>
        <taxon>Actinomycetes</taxon>
        <taxon>Micrococcales</taxon>
        <taxon>Microbacteriaceae</taxon>
        <taxon>Microbacterium</taxon>
    </lineage>
</organism>
<comment type="catalytic activity">
    <reaction evidence="12">
        <text>Couples ATP hydrolysis with the unwinding of duplex DNA by translocating in the 3'-5' direction.</text>
        <dbReference type="EC" id="5.6.2.4"/>
    </reaction>
</comment>
<dbReference type="GO" id="GO:0004386">
    <property type="term" value="F:helicase activity"/>
    <property type="evidence" value="ECO:0007669"/>
    <property type="project" value="UniProtKB-KW"/>
</dbReference>
<proteinExistence type="inferred from homology"/>
<evidence type="ECO:0000256" key="6">
    <source>
        <dbReference type="ARBA" id="ARBA00022806"/>
    </source>
</evidence>
<dbReference type="Proteomes" id="UP001501690">
    <property type="component" value="Unassembled WGS sequence"/>
</dbReference>
<evidence type="ECO:0000256" key="2">
    <source>
        <dbReference type="ARBA" id="ARBA00022722"/>
    </source>
</evidence>
<dbReference type="Gene3D" id="1.10.486.10">
    <property type="entry name" value="PCRA, domain 4"/>
    <property type="match status" value="1"/>
</dbReference>
<evidence type="ECO:0000256" key="14">
    <source>
        <dbReference type="ARBA" id="ARBA00048988"/>
    </source>
</evidence>
<protein>
    <recommendedName>
        <fullName evidence="13">DNA 3'-5' helicase</fullName>
        <ecNumber evidence="13">5.6.2.4</ecNumber>
    </recommendedName>
</protein>
<feature type="region of interest" description="Disordered" evidence="16">
    <location>
        <begin position="1087"/>
        <end position="1107"/>
    </location>
</feature>
<evidence type="ECO:0000256" key="5">
    <source>
        <dbReference type="ARBA" id="ARBA00022801"/>
    </source>
</evidence>
<evidence type="ECO:0000256" key="8">
    <source>
        <dbReference type="ARBA" id="ARBA00022840"/>
    </source>
</evidence>
<reference evidence="20" key="1">
    <citation type="journal article" date="2019" name="Int. J. Syst. Evol. Microbiol.">
        <title>The Global Catalogue of Microorganisms (GCM) 10K type strain sequencing project: providing services to taxonomists for standard genome sequencing and annotation.</title>
        <authorList>
            <consortium name="The Broad Institute Genomics Platform"/>
            <consortium name="The Broad Institute Genome Sequencing Center for Infectious Disease"/>
            <person name="Wu L."/>
            <person name="Ma J."/>
        </authorList>
    </citation>
    <scope>NUCLEOTIDE SEQUENCE [LARGE SCALE GENOMIC DNA]</scope>
    <source>
        <strain evidence="20">JCM 15577</strain>
    </source>
</reference>
<evidence type="ECO:0000256" key="4">
    <source>
        <dbReference type="ARBA" id="ARBA00022763"/>
    </source>
</evidence>
<evidence type="ECO:0000256" key="12">
    <source>
        <dbReference type="ARBA" id="ARBA00034617"/>
    </source>
</evidence>
<evidence type="ECO:0000259" key="17">
    <source>
        <dbReference type="PROSITE" id="PS51198"/>
    </source>
</evidence>
<evidence type="ECO:0000259" key="18">
    <source>
        <dbReference type="PROSITE" id="PS51217"/>
    </source>
</evidence>
<gene>
    <name evidence="19" type="ORF">GCM10009808_04350</name>
</gene>